<protein>
    <submittedName>
        <fullName evidence="2">Uncharacterized protein</fullName>
    </submittedName>
</protein>
<accession>A0ABR4JD22</accession>
<evidence type="ECO:0000313" key="3">
    <source>
        <dbReference type="Proteomes" id="UP001610446"/>
    </source>
</evidence>
<reference evidence="2 3" key="1">
    <citation type="submission" date="2024-07" db="EMBL/GenBank/DDBJ databases">
        <title>Section-level genome sequencing and comparative genomics of Aspergillus sections Usti and Cavernicolus.</title>
        <authorList>
            <consortium name="Lawrence Berkeley National Laboratory"/>
            <person name="Nybo J.L."/>
            <person name="Vesth T.C."/>
            <person name="Theobald S."/>
            <person name="Frisvad J.C."/>
            <person name="Larsen T.O."/>
            <person name="Kjaerboelling I."/>
            <person name="Rothschild-Mancinelli K."/>
            <person name="Lyhne E.K."/>
            <person name="Kogle M.E."/>
            <person name="Barry K."/>
            <person name="Clum A."/>
            <person name="Na H."/>
            <person name="Ledsgaard L."/>
            <person name="Lin J."/>
            <person name="Lipzen A."/>
            <person name="Kuo A."/>
            <person name="Riley R."/>
            <person name="Mondo S."/>
            <person name="Labutti K."/>
            <person name="Haridas S."/>
            <person name="Pangalinan J."/>
            <person name="Salamov A.A."/>
            <person name="Simmons B.A."/>
            <person name="Magnuson J.K."/>
            <person name="Chen J."/>
            <person name="Drula E."/>
            <person name="Henrissat B."/>
            <person name="Wiebenga A."/>
            <person name="Lubbers R.J."/>
            <person name="Gomes A.C."/>
            <person name="Makela M.R."/>
            <person name="Stajich J."/>
            <person name="Grigoriev I.V."/>
            <person name="Mortensen U.H."/>
            <person name="De Vries R.P."/>
            <person name="Baker S.E."/>
            <person name="Andersen M.R."/>
        </authorList>
    </citation>
    <scope>NUCLEOTIDE SEQUENCE [LARGE SCALE GENOMIC DNA]</scope>
    <source>
        <strain evidence="2 3">CBS 123904</strain>
    </source>
</reference>
<sequence length="114" mass="12289">MRRDRGAEGELISQTIIQDSQPKDTSGPSLTLLDDRGTLDPELSDPDWLDSTPSDGGDEGREPPVLSRRAGGRPMAPLAQNNTVNLLAALLNEVTQRSQGPLMRTKSPMLLAVI</sequence>
<evidence type="ECO:0000313" key="2">
    <source>
        <dbReference type="EMBL" id="KAL2837936.1"/>
    </source>
</evidence>
<evidence type="ECO:0000256" key="1">
    <source>
        <dbReference type="SAM" id="MobiDB-lite"/>
    </source>
</evidence>
<proteinExistence type="predicted"/>
<organism evidence="2 3">
    <name type="scientific">Aspergillus pseudoustus</name>
    <dbReference type="NCBI Taxonomy" id="1810923"/>
    <lineage>
        <taxon>Eukaryota</taxon>
        <taxon>Fungi</taxon>
        <taxon>Dikarya</taxon>
        <taxon>Ascomycota</taxon>
        <taxon>Pezizomycotina</taxon>
        <taxon>Eurotiomycetes</taxon>
        <taxon>Eurotiomycetidae</taxon>
        <taxon>Eurotiales</taxon>
        <taxon>Aspergillaceae</taxon>
        <taxon>Aspergillus</taxon>
        <taxon>Aspergillus subgen. Nidulantes</taxon>
    </lineage>
</organism>
<dbReference type="Proteomes" id="UP001610446">
    <property type="component" value="Unassembled WGS sequence"/>
</dbReference>
<keyword evidence="3" id="KW-1185">Reference proteome</keyword>
<feature type="region of interest" description="Disordered" evidence="1">
    <location>
        <begin position="1"/>
        <end position="77"/>
    </location>
</feature>
<name>A0ABR4JD22_9EURO</name>
<dbReference type="EMBL" id="JBFXLU010000152">
    <property type="protein sequence ID" value="KAL2837936.1"/>
    <property type="molecule type" value="Genomic_DNA"/>
</dbReference>
<comment type="caution">
    <text evidence="2">The sequence shown here is derived from an EMBL/GenBank/DDBJ whole genome shotgun (WGS) entry which is preliminary data.</text>
</comment>
<gene>
    <name evidence="2" type="ORF">BJY01DRAFT_220345</name>
</gene>
<feature type="compositionally biased region" description="Polar residues" evidence="1">
    <location>
        <begin position="12"/>
        <end position="29"/>
    </location>
</feature>